<keyword evidence="1" id="KW-0547">Nucleotide-binding</keyword>
<keyword evidence="5" id="KW-1185">Reference proteome</keyword>
<protein>
    <submittedName>
        <fullName evidence="4">ATP-binding cassette domain-containing protein</fullName>
    </submittedName>
</protein>
<dbReference type="GO" id="GO:0005886">
    <property type="term" value="C:plasma membrane"/>
    <property type="evidence" value="ECO:0007669"/>
    <property type="project" value="TreeGrafter"/>
</dbReference>
<dbReference type="PROSITE" id="PS50893">
    <property type="entry name" value="ABC_TRANSPORTER_2"/>
    <property type="match status" value="1"/>
</dbReference>
<proteinExistence type="predicted"/>
<dbReference type="EMBL" id="CP058649">
    <property type="protein sequence ID" value="QUI22894.1"/>
    <property type="molecule type" value="Genomic_DNA"/>
</dbReference>
<dbReference type="SUPFAM" id="SSF52540">
    <property type="entry name" value="P-loop containing nucleoside triphosphate hydrolases"/>
    <property type="match status" value="1"/>
</dbReference>
<sequence>MMKETIIRLNKVSKKYHDKVVLSNVDLALKHGELILIKGDSGEGKSTLLNILALLEPIDSGDIYWQEKNISQLDIKGKKRLRKVNMSFIFQDYNLFEDLTLEENLKVFLRLSTNKKEDEIEADIHTYLKKFKMEDRKSIFIKLLSGGERQRIAIMRAFLANKSIIFADEPTANIDEENKKMIVNYFKEWKREGKVILLVSHDDFYDDIADDIYRLHKGNLSKVNRGGVK</sequence>
<evidence type="ECO:0000256" key="1">
    <source>
        <dbReference type="ARBA" id="ARBA00022741"/>
    </source>
</evidence>
<dbReference type="PANTHER" id="PTHR24220">
    <property type="entry name" value="IMPORT ATP-BINDING PROTEIN"/>
    <property type="match status" value="1"/>
</dbReference>
<dbReference type="SMART" id="SM00382">
    <property type="entry name" value="AAA"/>
    <property type="match status" value="1"/>
</dbReference>
<dbReference type="InterPro" id="IPR027417">
    <property type="entry name" value="P-loop_NTPase"/>
</dbReference>
<keyword evidence="2 4" id="KW-0067">ATP-binding</keyword>
<dbReference type="AlphaFoldDB" id="A0A8J8MJU7"/>
<dbReference type="InterPro" id="IPR003439">
    <property type="entry name" value="ABC_transporter-like_ATP-bd"/>
</dbReference>
<name>A0A8J8MJU7_9FIRM</name>
<dbReference type="Gene3D" id="3.40.50.300">
    <property type="entry name" value="P-loop containing nucleotide triphosphate hydrolases"/>
    <property type="match status" value="1"/>
</dbReference>
<organism evidence="4 5">
    <name type="scientific">Vallitalea pronyensis</name>
    <dbReference type="NCBI Taxonomy" id="1348613"/>
    <lineage>
        <taxon>Bacteria</taxon>
        <taxon>Bacillati</taxon>
        <taxon>Bacillota</taxon>
        <taxon>Clostridia</taxon>
        <taxon>Lachnospirales</taxon>
        <taxon>Vallitaleaceae</taxon>
        <taxon>Vallitalea</taxon>
    </lineage>
</organism>
<dbReference type="RefSeq" id="WP_212698389.1">
    <property type="nucleotide sequence ID" value="NZ_CP058649.1"/>
</dbReference>
<dbReference type="GO" id="GO:0005524">
    <property type="term" value="F:ATP binding"/>
    <property type="evidence" value="ECO:0007669"/>
    <property type="project" value="UniProtKB-KW"/>
</dbReference>
<dbReference type="InterPro" id="IPR003593">
    <property type="entry name" value="AAA+_ATPase"/>
</dbReference>
<dbReference type="Proteomes" id="UP000683246">
    <property type="component" value="Chromosome"/>
</dbReference>
<gene>
    <name evidence="4" type="ORF">HZI73_11615</name>
</gene>
<accession>A0A8J8MJU7</accession>
<evidence type="ECO:0000259" key="3">
    <source>
        <dbReference type="PROSITE" id="PS50893"/>
    </source>
</evidence>
<dbReference type="InterPro" id="IPR015854">
    <property type="entry name" value="ABC_transpr_LolD-like"/>
</dbReference>
<dbReference type="PANTHER" id="PTHR24220:SF86">
    <property type="entry name" value="ABC TRANSPORTER ABCH.1"/>
    <property type="match status" value="1"/>
</dbReference>
<dbReference type="GO" id="GO:0016887">
    <property type="term" value="F:ATP hydrolysis activity"/>
    <property type="evidence" value="ECO:0007669"/>
    <property type="project" value="InterPro"/>
</dbReference>
<evidence type="ECO:0000256" key="2">
    <source>
        <dbReference type="ARBA" id="ARBA00022840"/>
    </source>
</evidence>
<dbReference type="Pfam" id="PF00005">
    <property type="entry name" value="ABC_tran"/>
    <property type="match status" value="1"/>
</dbReference>
<feature type="domain" description="ABC transporter" evidence="3">
    <location>
        <begin position="7"/>
        <end position="228"/>
    </location>
</feature>
<dbReference type="KEGG" id="vpy:HZI73_11615"/>
<reference evidence="4" key="1">
    <citation type="submission" date="2020-07" db="EMBL/GenBank/DDBJ databases">
        <title>Vallitalea pronyensis genome.</title>
        <authorList>
            <person name="Postec A."/>
        </authorList>
    </citation>
    <scope>NUCLEOTIDE SEQUENCE</scope>
    <source>
        <strain evidence="4">FatNI3</strain>
    </source>
</reference>
<evidence type="ECO:0000313" key="4">
    <source>
        <dbReference type="EMBL" id="QUI22894.1"/>
    </source>
</evidence>
<dbReference type="GO" id="GO:0022857">
    <property type="term" value="F:transmembrane transporter activity"/>
    <property type="evidence" value="ECO:0007669"/>
    <property type="project" value="TreeGrafter"/>
</dbReference>
<evidence type="ECO:0000313" key="5">
    <source>
        <dbReference type="Proteomes" id="UP000683246"/>
    </source>
</evidence>